<keyword evidence="1" id="KW-0812">Transmembrane</keyword>
<evidence type="ECO:0000256" key="1">
    <source>
        <dbReference type="SAM" id="Phobius"/>
    </source>
</evidence>
<evidence type="ECO:0000313" key="2">
    <source>
        <dbReference type="EMBL" id="KXB03560.1"/>
    </source>
</evidence>
<dbReference type="EMBL" id="LHXZ01000009">
    <property type="protein sequence ID" value="KXB03560.1"/>
    <property type="molecule type" value="Genomic_DNA"/>
</dbReference>
<sequence>MLSLILLWLLPVVDIFKLENILSYYSSLGVDVPNSHARYGLIERWIGYLPAGFILCWAINLKAVVAVIIATLALIGPIELYLMYRGVGPWEFFRGRSLKVVAKIFLLEAYNSIGYLLLGALVQLLAFGKLAIN</sequence>
<comment type="caution">
    <text evidence="2">The sequence shown here is derived from an EMBL/GenBank/DDBJ whole genome shotgun (WGS) entry which is preliminary data.</text>
</comment>
<organism evidence="2 3">
    <name type="scientific">candidate division MSBL1 archaeon SCGC-AAA261F19</name>
    <dbReference type="NCBI Taxonomy" id="1698275"/>
    <lineage>
        <taxon>Archaea</taxon>
        <taxon>Methanobacteriati</taxon>
        <taxon>Methanobacteriota</taxon>
        <taxon>candidate division MSBL1</taxon>
    </lineage>
</organism>
<accession>A0A133VAU7</accession>
<gene>
    <name evidence="2" type="ORF">AKJ45_01200</name>
</gene>
<name>A0A133VAU7_9EURY</name>
<feature type="transmembrane region" description="Helical" evidence="1">
    <location>
        <begin position="104"/>
        <end position="127"/>
    </location>
</feature>
<dbReference type="AlphaFoldDB" id="A0A133VAU7"/>
<feature type="transmembrane region" description="Helical" evidence="1">
    <location>
        <begin position="64"/>
        <end position="84"/>
    </location>
</feature>
<keyword evidence="1" id="KW-0472">Membrane</keyword>
<reference evidence="2 3" key="1">
    <citation type="journal article" date="2016" name="Sci. Rep.">
        <title>Metabolic traits of an uncultured archaeal lineage -MSBL1- from brine pools of the Red Sea.</title>
        <authorList>
            <person name="Mwirichia R."/>
            <person name="Alam I."/>
            <person name="Rashid M."/>
            <person name="Vinu M."/>
            <person name="Ba-Alawi W."/>
            <person name="Anthony Kamau A."/>
            <person name="Kamanda Ngugi D."/>
            <person name="Goker M."/>
            <person name="Klenk H.P."/>
            <person name="Bajic V."/>
            <person name="Stingl U."/>
        </authorList>
    </citation>
    <scope>NUCLEOTIDE SEQUENCE [LARGE SCALE GENOMIC DNA]</scope>
    <source>
        <strain evidence="2">SCGC-AAA261F19</strain>
    </source>
</reference>
<dbReference type="Proteomes" id="UP000070565">
    <property type="component" value="Unassembled WGS sequence"/>
</dbReference>
<evidence type="ECO:0000313" key="3">
    <source>
        <dbReference type="Proteomes" id="UP000070565"/>
    </source>
</evidence>
<keyword evidence="1" id="KW-1133">Transmembrane helix</keyword>
<keyword evidence="3" id="KW-1185">Reference proteome</keyword>
<proteinExistence type="predicted"/>
<protein>
    <submittedName>
        <fullName evidence="2">Uncharacterized protein</fullName>
    </submittedName>
</protein>